<comment type="caution">
    <text evidence="1">The sequence shown here is derived from an EMBL/GenBank/DDBJ whole genome shotgun (WGS) entry which is preliminary data.</text>
</comment>
<dbReference type="EMBL" id="JAOWRF010000152">
    <property type="protein sequence ID" value="MCV3213858.1"/>
    <property type="molecule type" value="Genomic_DNA"/>
</dbReference>
<protein>
    <submittedName>
        <fullName evidence="1">Uncharacterized protein</fullName>
    </submittedName>
</protein>
<reference evidence="1 2" key="1">
    <citation type="submission" date="2022-10" db="EMBL/GenBank/DDBJ databases">
        <title>Identification of biosynthetic pathway for the production of the potent trypsin inhibitor radiosumin.</title>
        <authorList>
            <person name="Fewer D.P."/>
            <person name="Delbaje E."/>
            <person name="Ouyang X."/>
            <person name="Agostino P.D."/>
            <person name="Wahlsten M."/>
            <person name="Jokela J."/>
            <person name="Permi P."/>
            <person name="Haapaniemi E."/>
            <person name="Koistinen H."/>
        </authorList>
    </citation>
    <scope>NUCLEOTIDE SEQUENCE [LARGE SCALE GENOMIC DNA]</scope>
    <source>
        <strain evidence="1 2">NIES-515</strain>
    </source>
</reference>
<name>A0ABT3AXL6_9CYAN</name>
<proteinExistence type="predicted"/>
<dbReference type="RefSeq" id="WP_263745383.1">
    <property type="nucleotide sequence ID" value="NZ_JAOWRF010000152.1"/>
</dbReference>
<dbReference type="Proteomes" id="UP001526143">
    <property type="component" value="Unassembled WGS sequence"/>
</dbReference>
<evidence type="ECO:0000313" key="2">
    <source>
        <dbReference type="Proteomes" id="UP001526143"/>
    </source>
</evidence>
<evidence type="ECO:0000313" key="1">
    <source>
        <dbReference type="EMBL" id="MCV3213858.1"/>
    </source>
</evidence>
<sequence>MNTFFWESLGVLIPGYADIYTEPVQAVYEGGFPEPCLGRLLQSWSNRLIDLFALTSSNV</sequence>
<gene>
    <name evidence="1" type="ORF">OGM63_10095</name>
</gene>
<keyword evidence="2" id="KW-1185">Reference proteome</keyword>
<accession>A0ABT3AXL6</accession>
<organism evidence="1 2">
    <name type="scientific">Plectonema radiosum NIES-515</name>
    <dbReference type="NCBI Taxonomy" id="2986073"/>
    <lineage>
        <taxon>Bacteria</taxon>
        <taxon>Bacillati</taxon>
        <taxon>Cyanobacteriota</taxon>
        <taxon>Cyanophyceae</taxon>
        <taxon>Oscillatoriophycideae</taxon>
        <taxon>Oscillatoriales</taxon>
        <taxon>Microcoleaceae</taxon>
        <taxon>Plectonema</taxon>
    </lineage>
</organism>